<dbReference type="PANTHER" id="PTHR31096">
    <property type="entry name" value="ACT DOMAIN-CONTAINING PROTEIN ACR4-RELATED"/>
    <property type="match status" value="1"/>
</dbReference>
<feature type="domain" description="ACT" evidence="2">
    <location>
        <begin position="37"/>
        <end position="111"/>
    </location>
</feature>
<feature type="domain" description="ACT" evidence="2">
    <location>
        <begin position="133"/>
        <end position="216"/>
    </location>
</feature>
<evidence type="ECO:0000313" key="4">
    <source>
        <dbReference type="Proteomes" id="UP001497444"/>
    </source>
</evidence>
<dbReference type="Gene3D" id="3.30.70.260">
    <property type="match status" value="2"/>
</dbReference>
<feature type="domain" description="ACT" evidence="2">
    <location>
        <begin position="344"/>
        <end position="420"/>
    </location>
</feature>
<dbReference type="PANTHER" id="PTHR31096:SF22">
    <property type="entry name" value="ACT DOMAIN-CONTAINING PROTEIN ACR4"/>
    <property type="match status" value="1"/>
</dbReference>
<sequence length="458" mass="51367">METRSWPYFDPDYERNGTRNNPPRVVIDNDAYDDATLVKVDSANRHGILLEVVQALTDLELTITKAYISSDGGWFMDVFHVTGQDGNKIHNKKILDDIKQTLEVKKRRQGSCADLKTRPEQSVGAKSVTEHTAIELTGTDRPGLLSEVSAILTTMNCNVNAAEIWTHNMRVACMVYVTDEETKGPIKNAKKLDRIKELLLQVMGGDDDRKGAKTDFPAGVTHTERRLHQLMFADRDYEDCDQMSRNMGGQSRPIITVQNCNERGYSVVTVQCRDRPKLLFDTVCTLTDMQFVVFHASIDSSTTNAVQEYYIRHIDGCTLDERGEQRIKKCLEAAIERRSNEGLRLELCTSDRVGLLSDVTRIFRENGLSVTRADVTTRGDKAVNVFYVTGASGDPVDMKTVEAMRQEMGHVILEVKSPCAPPPPPEPEAKKLLTGLLKSSERFFYGLANLGWRSTPIT</sequence>
<dbReference type="Proteomes" id="UP001497444">
    <property type="component" value="Chromosome 10"/>
</dbReference>
<dbReference type="InterPro" id="IPR045865">
    <property type="entry name" value="ACT-like_dom_sf"/>
</dbReference>
<accession>A0ABP0VVH6</accession>
<keyword evidence="4" id="KW-1185">Reference proteome</keyword>
<name>A0ABP0VVH6_9BRYO</name>
<keyword evidence="1" id="KW-0677">Repeat</keyword>
<reference evidence="3" key="1">
    <citation type="submission" date="2024-02" db="EMBL/GenBank/DDBJ databases">
        <authorList>
            <consortium name="ELIXIR-Norway"/>
            <consortium name="Elixir Norway"/>
        </authorList>
    </citation>
    <scope>NUCLEOTIDE SEQUENCE</scope>
</reference>
<organism evidence="3 4">
    <name type="scientific">Sphagnum jensenii</name>
    <dbReference type="NCBI Taxonomy" id="128206"/>
    <lineage>
        <taxon>Eukaryota</taxon>
        <taxon>Viridiplantae</taxon>
        <taxon>Streptophyta</taxon>
        <taxon>Embryophyta</taxon>
        <taxon>Bryophyta</taxon>
        <taxon>Sphagnophytina</taxon>
        <taxon>Sphagnopsida</taxon>
        <taxon>Sphagnales</taxon>
        <taxon>Sphagnaceae</taxon>
        <taxon>Sphagnum</taxon>
    </lineage>
</organism>
<evidence type="ECO:0000313" key="3">
    <source>
        <dbReference type="EMBL" id="CAK9257070.1"/>
    </source>
</evidence>
<dbReference type="Pfam" id="PF01842">
    <property type="entry name" value="ACT"/>
    <property type="match status" value="3"/>
</dbReference>
<dbReference type="CDD" id="cd04897">
    <property type="entry name" value="ACT_ACR_3"/>
    <property type="match status" value="1"/>
</dbReference>
<gene>
    <name evidence="3" type="ORF">CSSPJE1EN1_LOCUS2548</name>
</gene>
<dbReference type="PROSITE" id="PS51671">
    <property type="entry name" value="ACT"/>
    <property type="match status" value="3"/>
</dbReference>
<evidence type="ECO:0000259" key="2">
    <source>
        <dbReference type="PROSITE" id="PS51671"/>
    </source>
</evidence>
<dbReference type="InterPro" id="IPR002912">
    <property type="entry name" value="ACT_dom"/>
</dbReference>
<evidence type="ECO:0000256" key="1">
    <source>
        <dbReference type="ARBA" id="ARBA00022737"/>
    </source>
</evidence>
<dbReference type="CDD" id="cd04926">
    <property type="entry name" value="ACT_ACR_4"/>
    <property type="match status" value="1"/>
</dbReference>
<dbReference type="InterPro" id="IPR040217">
    <property type="entry name" value="ACR1-12"/>
</dbReference>
<proteinExistence type="predicted"/>
<dbReference type="EMBL" id="OZ020105">
    <property type="protein sequence ID" value="CAK9257070.1"/>
    <property type="molecule type" value="Genomic_DNA"/>
</dbReference>
<protein>
    <recommendedName>
        <fullName evidence="2">ACT domain-containing protein</fullName>
    </recommendedName>
</protein>
<dbReference type="SUPFAM" id="SSF55021">
    <property type="entry name" value="ACT-like"/>
    <property type="match status" value="3"/>
</dbReference>